<evidence type="ECO:0000313" key="2">
    <source>
        <dbReference type="Proteomes" id="UP000242687"/>
    </source>
</evidence>
<name>A0A2H9VUX9_9SPHI</name>
<accession>A0A2H9VUX9</accession>
<dbReference type="EMBL" id="PGFJ01000001">
    <property type="protein sequence ID" value="PJJ84625.1"/>
    <property type="molecule type" value="Genomic_DNA"/>
</dbReference>
<gene>
    <name evidence="1" type="ORF">CLV57_1639</name>
</gene>
<proteinExistence type="predicted"/>
<dbReference type="AlphaFoldDB" id="A0A2H9VUX9"/>
<organism evidence="1 2">
    <name type="scientific">Mucilaginibacter auburnensis</name>
    <dbReference type="NCBI Taxonomy" id="1457233"/>
    <lineage>
        <taxon>Bacteria</taxon>
        <taxon>Pseudomonadati</taxon>
        <taxon>Bacteroidota</taxon>
        <taxon>Sphingobacteriia</taxon>
        <taxon>Sphingobacteriales</taxon>
        <taxon>Sphingobacteriaceae</taxon>
        <taxon>Mucilaginibacter</taxon>
    </lineage>
</organism>
<comment type="caution">
    <text evidence="1">The sequence shown here is derived from an EMBL/GenBank/DDBJ whole genome shotgun (WGS) entry which is preliminary data.</text>
</comment>
<reference evidence="1 2" key="1">
    <citation type="submission" date="2017-11" db="EMBL/GenBank/DDBJ databases">
        <title>Genomic Encyclopedia of Archaeal and Bacterial Type Strains, Phase II (KMG-II): From Individual Species to Whole Genera.</title>
        <authorList>
            <person name="Goeker M."/>
        </authorList>
    </citation>
    <scope>NUCLEOTIDE SEQUENCE [LARGE SCALE GENOMIC DNA]</scope>
    <source>
        <strain evidence="1 2">DSM 28175</strain>
    </source>
</reference>
<dbReference type="Proteomes" id="UP000242687">
    <property type="component" value="Unassembled WGS sequence"/>
</dbReference>
<dbReference type="InterPro" id="IPR038314">
    <property type="entry name" value="T6SS_sf"/>
</dbReference>
<sequence>MLLSCSSTQKIKKGLAESDIYVDDNRIEKKYFFPMFKMAVFLQSIQFAYNDSPEIRKLLSEDKSATSAAEVFDWVDIKSTADIIVAKIKRDSALNIERLPEDVAGKKVFKNCLDFYNSKQLNDIAKKLYKEKYSKPYVMHITPDSLSK</sequence>
<keyword evidence="2" id="KW-1185">Reference proteome</keyword>
<evidence type="ECO:0000313" key="1">
    <source>
        <dbReference type="EMBL" id="PJJ84625.1"/>
    </source>
</evidence>
<dbReference type="Gene3D" id="1.20.120.1620">
    <property type="match status" value="1"/>
</dbReference>
<protein>
    <submittedName>
        <fullName evidence="1">Uncharacterized protein</fullName>
    </submittedName>
</protein>